<feature type="compositionally biased region" description="Low complexity" evidence="1">
    <location>
        <begin position="52"/>
        <end position="74"/>
    </location>
</feature>
<feature type="region of interest" description="Disordered" evidence="1">
    <location>
        <begin position="1497"/>
        <end position="1574"/>
    </location>
</feature>
<dbReference type="PANTHER" id="PTHR13268:SF0">
    <property type="entry name" value="BCAS3 MICROTUBULE ASSOCIATED CELL MIGRATION FACTOR"/>
    <property type="match status" value="1"/>
</dbReference>
<reference evidence="3" key="1">
    <citation type="submission" date="2020-11" db="EMBL/GenBank/DDBJ databases">
        <authorList>
            <consortium name="DOE Joint Genome Institute"/>
            <person name="Ahrendt S."/>
            <person name="Riley R."/>
            <person name="Andreopoulos W."/>
            <person name="Labutti K."/>
            <person name="Pangilinan J."/>
            <person name="Ruiz-Duenas F.J."/>
            <person name="Barrasa J.M."/>
            <person name="Sanchez-Garcia M."/>
            <person name="Camarero S."/>
            <person name="Miyauchi S."/>
            <person name="Serrano A."/>
            <person name="Linde D."/>
            <person name="Babiker R."/>
            <person name="Drula E."/>
            <person name="Ayuso-Fernandez I."/>
            <person name="Pacheco R."/>
            <person name="Padilla G."/>
            <person name="Ferreira P."/>
            <person name="Barriuso J."/>
            <person name="Kellner H."/>
            <person name="Castanera R."/>
            <person name="Alfaro M."/>
            <person name="Ramirez L."/>
            <person name="Pisabarro A.G."/>
            <person name="Kuo A."/>
            <person name="Tritt A."/>
            <person name="Lipzen A."/>
            <person name="He G."/>
            <person name="Yan M."/>
            <person name="Ng V."/>
            <person name="Cullen D."/>
            <person name="Martin F."/>
            <person name="Rosso M.-N."/>
            <person name="Henrissat B."/>
            <person name="Hibbett D."/>
            <person name="Martinez A.T."/>
            <person name="Grigoriev I.V."/>
        </authorList>
    </citation>
    <scope>NUCLEOTIDE SEQUENCE</scope>
    <source>
        <strain evidence="3">CBS 247.69</strain>
    </source>
</reference>
<feature type="domain" description="BCAS3 WD40" evidence="2">
    <location>
        <begin position="1074"/>
        <end position="1135"/>
    </location>
</feature>
<proteinExistence type="predicted"/>
<feature type="region of interest" description="Disordered" evidence="1">
    <location>
        <begin position="914"/>
        <end position="954"/>
    </location>
</feature>
<dbReference type="PANTHER" id="PTHR13268">
    <property type="entry name" value="BREAST CARCINOMA AMPLIFIED SEQUENCE 3"/>
    <property type="match status" value="1"/>
</dbReference>
<evidence type="ECO:0000313" key="4">
    <source>
        <dbReference type="Proteomes" id="UP000807353"/>
    </source>
</evidence>
<feature type="compositionally biased region" description="Low complexity" evidence="1">
    <location>
        <begin position="263"/>
        <end position="273"/>
    </location>
</feature>
<accession>A0A9P5Y992</accession>
<evidence type="ECO:0000256" key="1">
    <source>
        <dbReference type="SAM" id="MobiDB-lite"/>
    </source>
</evidence>
<name>A0A9P5Y992_9AGAR</name>
<feature type="compositionally biased region" description="Low complexity" evidence="1">
    <location>
        <begin position="813"/>
        <end position="839"/>
    </location>
</feature>
<dbReference type="Pfam" id="PF21034">
    <property type="entry name" value="BCAS3_WD40"/>
    <property type="match status" value="1"/>
</dbReference>
<feature type="region of interest" description="Disordered" evidence="1">
    <location>
        <begin position="170"/>
        <end position="397"/>
    </location>
</feature>
<feature type="compositionally biased region" description="Gly residues" evidence="1">
    <location>
        <begin position="945"/>
        <end position="954"/>
    </location>
</feature>
<feature type="region of interest" description="Disordered" evidence="1">
    <location>
        <begin position="809"/>
        <end position="847"/>
    </location>
</feature>
<feature type="compositionally biased region" description="Polar residues" evidence="1">
    <location>
        <begin position="15"/>
        <end position="26"/>
    </location>
</feature>
<dbReference type="SUPFAM" id="SSF50969">
    <property type="entry name" value="YVTN repeat-like/Quinoprotein amine dehydrogenase"/>
    <property type="match status" value="1"/>
</dbReference>
<feature type="region of interest" description="Disordered" evidence="1">
    <location>
        <begin position="1"/>
        <end position="89"/>
    </location>
</feature>
<dbReference type="GO" id="GO:0006914">
    <property type="term" value="P:autophagy"/>
    <property type="evidence" value="ECO:0007669"/>
    <property type="project" value="InterPro"/>
</dbReference>
<dbReference type="InterPro" id="IPR011044">
    <property type="entry name" value="Quino_amine_DH_bsu"/>
</dbReference>
<dbReference type="Proteomes" id="UP000807353">
    <property type="component" value="Unassembled WGS sequence"/>
</dbReference>
<feature type="compositionally biased region" description="Acidic residues" evidence="1">
    <location>
        <begin position="1516"/>
        <end position="1525"/>
    </location>
</feature>
<dbReference type="InterPro" id="IPR048382">
    <property type="entry name" value="BCAS3_WD40"/>
</dbReference>
<feature type="region of interest" description="Disordered" evidence="1">
    <location>
        <begin position="1190"/>
        <end position="1215"/>
    </location>
</feature>
<dbReference type="GO" id="GO:0005737">
    <property type="term" value="C:cytoplasm"/>
    <property type="evidence" value="ECO:0007669"/>
    <property type="project" value="TreeGrafter"/>
</dbReference>
<feature type="compositionally biased region" description="Low complexity" evidence="1">
    <location>
        <begin position="27"/>
        <end position="39"/>
    </location>
</feature>
<evidence type="ECO:0000259" key="2">
    <source>
        <dbReference type="Pfam" id="PF21034"/>
    </source>
</evidence>
<feature type="compositionally biased region" description="Low complexity" evidence="1">
    <location>
        <begin position="375"/>
        <end position="391"/>
    </location>
</feature>
<feature type="compositionally biased region" description="Polar residues" evidence="1">
    <location>
        <begin position="1555"/>
        <end position="1565"/>
    </location>
</feature>
<evidence type="ECO:0000313" key="3">
    <source>
        <dbReference type="EMBL" id="KAF9463475.1"/>
    </source>
</evidence>
<sequence length="1625" mass="170487">MPSRRNARSSKSSRHQSTVATPINPQTPALETPAELPLLDFRALEGHMDAEPTSGPSPALSSGSLPSSPLFFEPPLIPTGSGQRSPPALSFEEFSNFGVGGRYDALGPGSTLWDSYAAPQDLIEPSIPEPSSPAHGPSNGMLDSMFDAYGTPGDVVSPALPAEVDILPPSAEMEEPTFEPASPPRILVPPSPSLSPAQISVSLPVPESPPPVSPVPLPVPLPRRFASGYGDAGNGGAKDAAPSGHAYSNLVDGSHAGSGLAQAMKRSSASSGARARKNGARKASSLVGEPITKASPSPVAELSPEPVEAASPAVLSRRRDPSTSLSPAVVHNVTTPLPTEPVNPLTTLASEVAEGSPRSVKTTAHTAIPISPLATSSKSSNPSNTSVSPVKTISPRNKRFSAPLPFTQLSAGAPAVVDLGVAGAGGGGGYGGGYTDGASYGTRGVSERAGPRTRSGDREGDGEILWAHWDHVSMSPGPGEEGERRLLFVGYAYALQVWDCSTLDAVDEVLSIRVGGEAVASQGVAPDEWEGAGRVVHASVLRGPGGGAMVGVLTEGTGSGQGAGGILFVYSLQLCRVVRRIELDELGKGSKKAWEGVPVAFEANEKFIIISAASPPSLTVLSTETFAFLTHIRSEALVAYAPPITGYPGSQGPTSGFATSASAAASAVLPTTAMGAATTAYGAATTATAMLSNAFAGSYNNRFNPTHTNPGRNLYNNNYIYDNADTHFNTYHQRNNNNNPVALHSALLLDSHAGGGQEQRQHRQPQYQHLHQQSSQDQGQLHHHQTPQYQEYPRPVFSLSNRLLAYASPVPPGSRTSSPTSTVPAVGVAAGTSVGPGNRPSGGGPSVVGGLGLPTTQAELGNAALRVGGSVLSGMRTLGGLAVSAARSRVSGADPNPGGGVGGLTNRFFSRSAPADVDAGVREEEERRKRERRYSGTNSSVSGSPGDGDVGGSGSGVGKYLQRLGPSGSLEGGCYVTVVDLATLGMNVGGEPTKVAEFVVSKDRPIAGLTFSPDGCSIMVAPRDGQVLQVYQVRPVPVVGCGIGSAGDGEGRSKRTSISGAAPGSVRREARTPWHVYDLRRGRTSAVVEDTDWAEDGRWIAIGTRKRTVHVFAVNPYGGKPDHRSHLDGRVRNVLELQPVPTDLGPIIRLRVAKALGPEQPRAPLAFTFIKSNESTLPSNLLPSVTAAPSISTASADSGTSPPTSPRPLRRRPTNFQDILLFDPTDGTLSLRRCTVELRPKEPGLASAALTATSISLPGMGGAGRLSGSPSSSAGGYGHVRSSSRSRSGLTQMMEVPMELTGRDNIVATWALQRRRDSREIRNPLEGRGGDTDYGPERSERGDWLAQAELSTCSRSPKILPRPIYLSHQFSFHTLGEDYHALIRRYQFDIGGQKMEVRKEVQVSAYPAGSGESFVEGFSAPRDMRNRTLSSSFDEPLASALAGDLNYPHTSNVLPMLPNGTPRSKPQSFRNSIPIRTMTDGMSESLGRFRREIIKARSPRLRPRPDSSMSASVPLEFDEEDEDFLSNDTLDVPALDRDADSGSRGTSRGGADSGASISTPATSTRPLDDDVEDAWNGWTSEDKLAVEEAERFDNISVVGFLDEEQTAAAVVPIAAPKKKGRGRRR</sequence>
<dbReference type="GO" id="GO:0042594">
    <property type="term" value="P:response to starvation"/>
    <property type="evidence" value="ECO:0007669"/>
    <property type="project" value="TreeGrafter"/>
</dbReference>
<comment type="caution">
    <text evidence="3">The sequence shown here is derived from an EMBL/GenBank/DDBJ whole genome shotgun (WGS) entry which is preliminary data.</text>
</comment>
<feature type="compositionally biased region" description="Pro residues" evidence="1">
    <location>
        <begin position="181"/>
        <end position="193"/>
    </location>
</feature>
<feature type="compositionally biased region" description="Basic residues" evidence="1">
    <location>
        <begin position="1"/>
        <end position="14"/>
    </location>
</feature>
<feature type="region of interest" description="Disordered" evidence="1">
    <location>
        <begin position="753"/>
        <end position="786"/>
    </location>
</feature>
<feature type="compositionally biased region" description="Low complexity" evidence="1">
    <location>
        <begin position="764"/>
        <end position="779"/>
    </location>
</feature>
<gene>
    <name evidence="3" type="ORF">BDZ94DRAFT_1258923</name>
</gene>
<dbReference type="OrthoDB" id="25778at2759"/>
<keyword evidence="4" id="KW-1185">Reference proteome</keyword>
<dbReference type="InterPro" id="IPR015943">
    <property type="entry name" value="WD40/YVTN_repeat-like_dom_sf"/>
</dbReference>
<dbReference type="InterPro" id="IPR045142">
    <property type="entry name" value="BCAS3-like"/>
</dbReference>
<feature type="region of interest" description="Disordered" evidence="1">
    <location>
        <begin position="1262"/>
        <end position="1290"/>
    </location>
</feature>
<feature type="compositionally biased region" description="Pro residues" evidence="1">
    <location>
        <begin position="206"/>
        <end position="221"/>
    </location>
</feature>
<feature type="region of interest" description="Disordered" evidence="1">
    <location>
        <begin position="122"/>
        <end position="146"/>
    </location>
</feature>
<feature type="region of interest" description="Disordered" evidence="1">
    <location>
        <begin position="889"/>
        <end position="908"/>
    </location>
</feature>
<feature type="compositionally biased region" description="Polar residues" evidence="1">
    <location>
        <begin position="322"/>
        <end position="337"/>
    </location>
</feature>
<organism evidence="3 4">
    <name type="scientific">Collybia nuda</name>
    <dbReference type="NCBI Taxonomy" id="64659"/>
    <lineage>
        <taxon>Eukaryota</taxon>
        <taxon>Fungi</taxon>
        <taxon>Dikarya</taxon>
        <taxon>Basidiomycota</taxon>
        <taxon>Agaricomycotina</taxon>
        <taxon>Agaricomycetes</taxon>
        <taxon>Agaricomycetidae</taxon>
        <taxon>Agaricales</taxon>
        <taxon>Tricholomatineae</taxon>
        <taxon>Clitocybaceae</taxon>
        <taxon>Collybia</taxon>
    </lineage>
</organism>
<dbReference type="Gene3D" id="2.130.10.10">
    <property type="entry name" value="YVTN repeat-like/Quinoprotein amine dehydrogenase"/>
    <property type="match status" value="1"/>
</dbReference>
<feature type="compositionally biased region" description="Basic and acidic residues" evidence="1">
    <location>
        <begin position="919"/>
        <end position="928"/>
    </location>
</feature>
<dbReference type="EMBL" id="MU150262">
    <property type="protein sequence ID" value="KAF9463475.1"/>
    <property type="molecule type" value="Genomic_DNA"/>
</dbReference>
<protein>
    <recommendedName>
        <fullName evidence="2">BCAS3 WD40 domain-containing protein</fullName>
    </recommendedName>
</protein>